<evidence type="ECO:0000313" key="2">
    <source>
        <dbReference type="EMBL" id="KAF6001109.1"/>
    </source>
</evidence>
<feature type="compositionally biased region" description="Low complexity" evidence="1">
    <location>
        <begin position="241"/>
        <end position="253"/>
    </location>
</feature>
<sequence length="369" mass="39774">MRWVTAFSGEPRQGQSAFIGAALAPARCATQAVIWSSAFCGHETRPKERRPVQRLASYPYRMRWQSNDHDADDAELRPRERRLPRFKPKWKDGKKTRIPSPPRVSGRTPMPPPPASPSASVLPTSANQPPGAKSSSMIPSRPAPPSASRSSSSAAPRVLKQQRASSFAGHHARSTTRTDPRPPHARNMGQQRARAEHTHSSPRWSSAPEAQSGDGHTSTSSNVAPQKQEQTLKRIPNTQQSPVVSAGAASAPSTNTPRGQGSTKTSSSANRRSAGKSGNGQFRQRTRAQGPPRFSGEPQDLSLRMRRVLQGLNFGDDCFQEAEVVDDSDGVGDVSYANCLGAAGTDRSGQLVDPFPTSLTDGNSMSERS</sequence>
<proteinExistence type="predicted"/>
<dbReference type="AlphaFoldDB" id="A0A7J7IEK9"/>
<keyword evidence="3" id="KW-1185">Reference proteome</keyword>
<dbReference type="EMBL" id="VWRR01000016">
    <property type="protein sequence ID" value="KAF6001109.1"/>
    <property type="molecule type" value="Genomic_DNA"/>
</dbReference>
<evidence type="ECO:0000256" key="1">
    <source>
        <dbReference type="SAM" id="MobiDB-lite"/>
    </source>
</evidence>
<organism evidence="2 3">
    <name type="scientific">Cyanidiococcus yangmingshanensis</name>
    <dbReference type="NCBI Taxonomy" id="2690220"/>
    <lineage>
        <taxon>Eukaryota</taxon>
        <taxon>Rhodophyta</taxon>
        <taxon>Bangiophyceae</taxon>
        <taxon>Cyanidiales</taxon>
        <taxon>Cyanidiaceae</taxon>
        <taxon>Cyanidiococcus</taxon>
    </lineage>
</organism>
<name>A0A7J7IEK9_9RHOD</name>
<feature type="compositionally biased region" description="Polar residues" evidence="1">
    <location>
        <begin position="214"/>
        <end position="229"/>
    </location>
</feature>
<comment type="caution">
    <text evidence="2">The sequence shown here is derived from an EMBL/GenBank/DDBJ whole genome shotgun (WGS) entry which is preliminary data.</text>
</comment>
<dbReference type="Proteomes" id="UP000530660">
    <property type="component" value="Unassembled WGS sequence"/>
</dbReference>
<evidence type="ECO:0000313" key="3">
    <source>
        <dbReference type="Proteomes" id="UP000530660"/>
    </source>
</evidence>
<feature type="region of interest" description="Disordered" evidence="1">
    <location>
        <begin position="67"/>
        <end position="302"/>
    </location>
</feature>
<feature type="compositionally biased region" description="Polar residues" evidence="1">
    <location>
        <begin position="254"/>
        <end position="271"/>
    </location>
</feature>
<reference evidence="2 3" key="1">
    <citation type="journal article" date="2020" name="J. Phycol.">
        <title>Comparative genome analysis reveals Cyanidiococcus gen. nov., a new extremophilic red algal genus sister to Cyanidioschyzon (Cyanidioschyzonaceae, Rhodophyta).</title>
        <authorList>
            <person name="Liu S.-L."/>
            <person name="Chiang Y.-R."/>
            <person name="Yoon H.S."/>
            <person name="Fu H.-Y."/>
        </authorList>
    </citation>
    <scope>NUCLEOTIDE SEQUENCE [LARGE SCALE GENOMIC DNA]</scope>
    <source>
        <strain evidence="2 3">THAL066</strain>
    </source>
</reference>
<gene>
    <name evidence="2" type="ORF">F1559_003026</name>
</gene>
<feature type="compositionally biased region" description="Polar residues" evidence="1">
    <location>
        <begin position="357"/>
        <end position="369"/>
    </location>
</feature>
<feature type="compositionally biased region" description="Low complexity" evidence="1">
    <location>
        <begin position="117"/>
        <end position="126"/>
    </location>
</feature>
<feature type="compositionally biased region" description="Low complexity" evidence="1">
    <location>
        <begin position="134"/>
        <end position="157"/>
    </location>
</feature>
<accession>A0A7J7IEK9</accession>
<feature type="compositionally biased region" description="Basic and acidic residues" evidence="1">
    <location>
        <begin position="67"/>
        <end position="95"/>
    </location>
</feature>
<feature type="region of interest" description="Disordered" evidence="1">
    <location>
        <begin position="342"/>
        <end position="369"/>
    </location>
</feature>
<protein>
    <submittedName>
        <fullName evidence="2">Uncharacterized protein</fullName>
    </submittedName>
</protein>